<evidence type="ECO:0000256" key="1">
    <source>
        <dbReference type="SAM" id="Phobius"/>
    </source>
</evidence>
<proteinExistence type="predicted"/>
<dbReference type="STRING" id="1206085.SAMN05443575_1076"/>
<dbReference type="Proteomes" id="UP000186132">
    <property type="component" value="Unassembled WGS sequence"/>
</dbReference>
<keyword evidence="1" id="KW-0472">Membrane</keyword>
<reference evidence="2 3" key="1">
    <citation type="submission" date="2016-11" db="EMBL/GenBank/DDBJ databases">
        <authorList>
            <person name="Jaros S."/>
            <person name="Januszkiewicz K."/>
            <person name="Wedrychowicz H."/>
        </authorList>
    </citation>
    <scope>NUCLEOTIDE SEQUENCE [LARGE SCALE GENOMIC DNA]</scope>
    <source>
        <strain evidence="2 3">DSM 45627</strain>
    </source>
</reference>
<dbReference type="AlphaFoldDB" id="A0A1M5G714"/>
<evidence type="ECO:0000313" key="2">
    <source>
        <dbReference type="EMBL" id="SHF99523.1"/>
    </source>
</evidence>
<accession>A0A1M5G714</accession>
<sequence>MFTTTPGRALLDRLAGAISGSAVALVLVRLGAARHDAVRRETRQDG</sequence>
<organism evidence="2 3">
    <name type="scientific">Jatrophihabitans endophyticus</name>
    <dbReference type="NCBI Taxonomy" id="1206085"/>
    <lineage>
        <taxon>Bacteria</taxon>
        <taxon>Bacillati</taxon>
        <taxon>Actinomycetota</taxon>
        <taxon>Actinomycetes</taxon>
        <taxon>Jatrophihabitantales</taxon>
        <taxon>Jatrophihabitantaceae</taxon>
        <taxon>Jatrophihabitans</taxon>
    </lineage>
</organism>
<gene>
    <name evidence="2" type="ORF">SAMN05443575_1076</name>
</gene>
<protein>
    <submittedName>
        <fullName evidence="2">Uncharacterized protein</fullName>
    </submittedName>
</protein>
<keyword evidence="1" id="KW-1133">Transmembrane helix</keyword>
<keyword evidence="1" id="KW-0812">Transmembrane</keyword>
<feature type="transmembrane region" description="Helical" evidence="1">
    <location>
        <begin position="14"/>
        <end position="32"/>
    </location>
</feature>
<keyword evidence="3" id="KW-1185">Reference proteome</keyword>
<dbReference type="EMBL" id="FQVU01000002">
    <property type="protein sequence ID" value="SHF99523.1"/>
    <property type="molecule type" value="Genomic_DNA"/>
</dbReference>
<evidence type="ECO:0000313" key="3">
    <source>
        <dbReference type="Proteomes" id="UP000186132"/>
    </source>
</evidence>
<name>A0A1M5G714_9ACTN</name>